<reference evidence="1" key="1">
    <citation type="submission" date="2021-08" db="EMBL/GenBank/DDBJ databases">
        <authorList>
            <person name="Misof B."/>
            <person name="Oliver O."/>
            <person name="Podsiadlowski L."/>
            <person name="Donath A."/>
            <person name="Peters R."/>
            <person name="Mayer C."/>
            <person name="Rust J."/>
            <person name="Gunkel S."/>
            <person name="Lesny P."/>
            <person name="Martin S."/>
            <person name="Oeyen J.P."/>
            <person name="Petersen M."/>
            <person name="Panagiotis P."/>
            <person name="Wilbrandt J."/>
            <person name="Tanja T."/>
        </authorList>
    </citation>
    <scope>NUCLEOTIDE SEQUENCE</scope>
    <source>
        <strain evidence="1">GBR_01_08_01A</strain>
        <tissue evidence="1">Thorax + abdomen</tissue>
    </source>
</reference>
<evidence type="ECO:0000313" key="1">
    <source>
        <dbReference type="EMBL" id="KAK2578543.1"/>
    </source>
</evidence>
<comment type="caution">
    <text evidence="1">The sequence shown here is derived from an EMBL/GenBank/DDBJ whole genome shotgun (WGS) entry which is preliminary data.</text>
</comment>
<reference evidence="1" key="2">
    <citation type="journal article" date="2023" name="Commun. Biol.">
        <title>Intrasexual cuticular hydrocarbon dimorphism in a wasp sheds light on hydrocarbon biosynthesis genes in Hymenoptera.</title>
        <authorList>
            <person name="Moris V.C."/>
            <person name="Podsiadlowski L."/>
            <person name="Martin S."/>
            <person name="Oeyen J.P."/>
            <person name="Donath A."/>
            <person name="Petersen M."/>
            <person name="Wilbrandt J."/>
            <person name="Misof B."/>
            <person name="Liedtke D."/>
            <person name="Thamm M."/>
            <person name="Scheiner R."/>
            <person name="Schmitt T."/>
            <person name="Niehuis O."/>
        </authorList>
    </citation>
    <scope>NUCLEOTIDE SEQUENCE</scope>
    <source>
        <strain evidence="1">GBR_01_08_01A</strain>
    </source>
</reference>
<gene>
    <name evidence="1" type="ORF">KPH14_012572</name>
</gene>
<name>A0AAD9RFX1_9HYME</name>
<dbReference type="EMBL" id="JAIFRP010000235">
    <property type="protein sequence ID" value="KAK2578543.1"/>
    <property type="molecule type" value="Genomic_DNA"/>
</dbReference>
<dbReference type="AlphaFoldDB" id="A0AAD9RFX1"/>
<sequence length="90" mass="10363">MAGRKEKLDRELKKEHHWEELIQAVGGRYRYRPQLVRCEVGLAKRLSGVGESLSEGKSEKLRLWIRACVDREGQSLDVEMTGLSTKGFYI</sequence>
<dbReference type="Proteomes" id="UP001258017">
    <property type="component" value="Unassembled WGS sequence"/>
</dbReference>
<accession>A0AAD9RFX1</accession>
<evidence type="ECO:0000313" key="2">
    <source>
        <dbReference type="Proteomes" id="UP001258017"/>
    </source>
</evidence>
<protein>
    <submittedName>
        <fullName evidence="1">Uncharacterized protein</fullName>
    </submittedName>
</protein>
<organism evidence="1 2">
    <name type="scientific">Odynerus spinipes</name>
    <dbReference type="NCBI Taxonomy" id="1348599"/>
    <lineage>
        <taxon>Eukaryota</taxon>
        <taxon>Metazoa</taxon>
        <taxon>Ecdysozoa</taxon>
        <taxon>Arthropoda</taxon>
        <taxon>Hexapoda</taxon>
        <taxon>Insecta</taxon>
        <taxon>Pterygota</taxon>
        <taxon>Neoptera</taxon>
        <taxon>Endopterygota</taxon>
        <taxon>Hymenoptera</taxon>
        <taxon>Apocrita</taxon>
        <taxon>Aculeata</taxon>
        <taxon>Vespoidea</taxon>
        <taxon>Vespidae</taxon>
        <taxon>Eumeninae</taxon>
        <taxon>Odynerus</taxon>
    </lineage>
</organism>
<keyword evidence="2" id="KW-1185">Reference proteome</keyword>
<proteinExistence type="predicted"/>